<gene>
    <name evidence="3" type="ORF">Drose_27195</name>
</gene>
<dbReference type="RefSeq" id="WP_260724197.1">
    <property type="nucleotide sequence ID" value="NZ_BAAABS010000052.1"/>
</dbReference>
<evidence type="ECO:0000256" key="2">
    <source>
        <dbReference type="SAM" id="Phobius"/>
    </source>
</evidence>
<evidence type="ECO:0000313" key="4">
    <source>
        <dbReference type="Proteomes" id="UP001058271"/>
    </source>
</evidence>
<name>A0ABY5Z073_9ACTN</name>
<sequence length="390" mass="40871">MAPQDLRTLLTSARDDAPPPRLSVDDITAAGRRLERRRRRLALLSSAGGGVVAAIAAAAAVLVLNDPAPMTSALGPSHLPGMRSSAEPAEFAAAPAFTTTYRGYPAGRYFVSDPDLVTTAYQQSTIAPVSPTPTPSMSAPAVRTKASGGVLVVYREHAFEPKMFDPAERIQLRGSVGLLHYAAGPGASSALTAETFKRYSRPGGGIPTLAWQYTDDAWAAIYWSPGEDAPTVAELTAIADGLTPAQPKEFRIGFRLKTPPQRYSLAAASFGQDSPDGGTLISSVRLTLRPPQVPLTGMIDFETLGAITLSVGVNQSGDPSPLAGSPAKPACTAGTLVCTRPAGDRTYVRVEGDSTKLFPPGLTVELTTVMDPADPDDRGSWPPVTEVFTG</sequence>
<keyword evidence="2" id="KW-0812">Transmembrane</keyword>
<feature type="transmembrane region" description="Helical" evidence="2">
    <location>
        <begin position="41"/>
        <end position="64"/>
    </location>
</feature>
<keyword evidence="4" id="KW-1185">Reference proteome</keyword>
<proteinExistence type="predicted"/>
<dbReference type="Proteomes" id="UP001058271">
    <property type="component" value="Chromosome"/>
</dbReference>
<keyword evidence="2" id="KW-1133">Transmembrane helix</keyword>
<feature type="region of interest" description="Disordered" evidence="1">
    <location>
        <begin position="1"/>
        <end position="21"/>
    </location>
</feature>
<evidence type="ECO:0000256" key="1">
    <source>
        <dbReference type="SAM" id="MobiDB-lite"/>
    </source>
</evidence>
<dbReference type="EMBL" id="CP073721">
    <property type="protein sequence ID" value="UWZ34852.1"/>
    <property type="molecule type" value="Genomic_DNA"/>
</dbReference>
<evidence type="ECO:0000313" key="3">
    <source>
        <dbReference type="EMBL" id="UWZ34852.1"/>
    </source>
</evidence>
<accession>A0ABY5Z073</accession>
<keyword evidence="2" id="KW-0472">Membrane</keyword>
<reference evidence="3" key="1">
    <citation type="submission" date="2021-04" db="EMBL/GenBank/DDBJ databases">
        <title>Biosynthetic gene clusters of Dactylosporangioum roseum.</title>
        <authorList>
            <person name="Hartkoorn R.C."/>
            <person name="Beaudoing E."/>
            <person name="Hot D."/>
            <person name="Moureu S."/>
        </authorList>
    </citation>
    <scope>NUCLEOTIDE SEQUENCE</scope>
    <source>
        <strain evidence="3">NRRL B-16295</strain>
    </source>
</reference>
<organism evidence="3 4">
    <name type="scientific">Dactylosporangium roseum</name>
    <dbReference type="NCBI Taxonomy" id="47989"/>
    <lineage>
        <taxon>Bacteria</taxon>
        <taxon>Bacillati</taxon>
        <taxon>Actinomycetota</taxon>
        <taxon>Actinomycetes</taxon>
        <taxon>Micromonosporales</taxon>
        <taxon>Micromonosporaceae</taxon>
        <taxon>Dactylosporangium</taxon>
    </lineage>
</organism>
<protein>
    <submittedName>
        <fullName evidence="3">Uncharacterized protein</fullName>
    </submittedName>
</protein>